<dbReference type="NCBIfam" id="TIGR01434">
    <property type="entry name" value="glu_cys_ligase"/>
    <property type="match status" value="1"/>
</dbReference>
<dbReference type="GO" id="GO:0046872">
    <property type="term" value="F:metal ion binding"/>
    <property type="evidence" value="ECO:0007669"/>
    <property type="project" value="TreeGrafter"/>
</dbReference>
<dbReference type="EC" id="6.3.2.2" evidence="7"/>
<protein>
    <recommendedName>
        <fullName evidence="7">Glutamate--cysteine ligase</fullName>
        <ecNumber evidence="7">6.3.2.2</ecNumber>
    </recommendedName>
    <alternativeName>
        <fullName evidence="7">Gamma-ECS</fullName>
        <shortName evidence="7">GCS</shortName>
    </alternativeName>
    <alternativeName>
        <fullName evidence="7">Gamma-glutamylcysteine synthetase</fullName>
    </alternativeName>
</protein>
<evidence type="ECO:0000256" key="8">
    <source>
        <dbReference type="RuleBase" id="RU004391"/>
    </source>
</evidence>
<evidence type="ECO:0000256" key="6">
    <source>
        <dbReference type="ARBA" id="ARBA00048819"/>
    </source>
</evidence>
<keyword evidence="3 7" id="KW-0317">Glutathione biosynthesis</keyword>
<keyword evidence="4 7" id="KW-0547">Nucleotide-binding</keyword>
<reference evidence="10 11" key="1">
    <citation type="submission" date="2019-03" db="EMBL/GenBank/DDBJ databases">
        <title>Genomic Encyclopedia of Type Strains, Phase IV (KMG-IV): sequencing the most valuable type-strain genomes for metagenomic binning, comparative biology and taxonomic classification.</title>
        <authorList>
            <person name="Goeker M."/>
        </authorList>
    </citation>
    <scope>NUCLEOTIDE SEQUENCE [LARGE SCALE GENOMIC DNA]</scope>
    <source>
        <strain evidence="10 11">LX-B</strain>
    </source>
</reference>
<organism evidence="10 11">
    <name type="scientific">Hydrogenispora ethanolica</name>
    <dbReference type="NCBI Taxonomy" id="1082276"/>
    <lineage>
        <taxon>Bacteria</taxon>
        <taxon>Bacillati</taxon>
        <taxon>Bacillota</taxon>
        <taxon>Hydrogenispora</taxon>
    </lineage>
</organism>
<evidence type="ECO:0000313" key="11">
    <source>
        <dbReference type="Proteomes" id="UP000295008"/>
    </source>
</evidence>
<dbReference type="OrthoDB" id="9803907at2"/>
<dbReference type="InterPro" id="IPR007370">
    <property type="entry name" value="Glu_cys_ligase"/>
</dbReference>
<dbReference type="EMBL" id="SLUN01000038">
    <property type="protein sequence ID" value="TCL59754.1"/>
    <property type="molecule type" value="Genomic_DNA"/>
</dbReference>
<dbReference type="Gene3D" id="3.30.590.20">
    <property type="match status" value="1"/>
</dbReference>
<keyword evidence="11" id="KW-1185">Reference proteome</keyword>
<name>A0A4R1R2W9_HYDET</name>
<dbReference type="AlphaFoldDB" id="A0A4R1R2W9"/>
<dbReference type="Proteomes" id="UP000295008">
    <property type="component" value="Unassembled WGS sequence"/>
</dbReference>
<keyword evidence="2 7" id="KW-0436">Ligase</keyword>
<dbReference type="SUPFAM" id="SSF55931">
    <property type="entry name" value="Glutamine synthetase/guanido kinase"/>
    <property type="match status" value="1"/>
</dbReference>
<dbReference type="HAMAP" id="MF_00578">
    <property type="entry name" value="Glu_cys_ligase"/>
    <property type="match status" value="1"/>
</dbReference>
<gene>
    <name evidence="7" type="primary">gshA</name>
    <name evidence="10" type="ORF">EDC14_103847</name>
</gene>
<feature type="domain" description="Glutamate--cysteine ligase" evidence="9">
    <location>
        <begin position="14"/>
        <end position="387"/>
    </location>
</feature>
<evidence type="ECO:0000259" key="9">
    <source>
        <dbReference type="Pfam" id="PF04262"/>
    </source>
</evidence>
<dbReference type="GO" id="GO:0006750">
    <property type="term" value="P:glutathione biosynthetic process"/>
    <property type="evidence" value="ECO:0007669"/>
    <property type="project" value="UniProtKB-UniRule"/>
</dbReference>
<dbReference type="RefSeq" id="WP_132016523.1">
    <property type="nucleotide sequence ID" value="NZ_SLUN01000038.1"/>
</dbReference>
<dbReference type="GO" id="GO:0005829">
    <property type="term" value="C:cytosol"/>
    <property type="evidence" value="ECO:0007669"/>
    <property type="project" value="TreeGrafter"/>
</dbReference>
<dbReference type="UniPathway" id="UPA00142">
    <property type="reaction ID" value="UER00209"/>
</dbReference>
<comment type="caution">
    <text evidence="10">The sequence shown here is derived from an EMBL/GenBank/DDBJ whole genome shotgun (WGS) entry which is preliminary data.</text>
</comment>
<evidence type="ECO:0000256" key="1">
    <source>
        <dbReference type="ARBA" id="ARBA00005006"/>
    </source>
</evidence>
<keyword evidence="5 7" id="KW-0067">ATP-binding</keyword>
<evidence type="ECO:0000313" key="10">
    <source>
        <dbReference type="EMBL" id="TCL59754.1"/>
    </source>
</evidence>
<dbReference type="PANTHER" id="PTHR38761">
    <property type="entry name" value="GLUTAMATE--CYSTEINE LIGASE"/>
    <property type="match status" value="1"/>
</dbReference>
<comment type="catalytic activity">
    <reaction evidence="6 7 8">
        <text>L-cysteine + L-glutamate + ATP = gamma-L-glutamyl-L-cysteine + ADP + phosphate + H(+)</text>
        <dbReference type="Rhea" id="RHEA:13285"/>
        <dbReference type="ChEBI" id="CHEBI:15378"/>
        <dbReference type="ChEBI" id="CHEBI:29985"/>
        <dbReference type="ChEBI" id="CHEBI:30616"/>
        <dbReference type="ChEBI" id="CHEBI:35235"/>
        <dbReference type="ChEBI" id="CHEBI:43474"/>
        <dbReference type="ChEBI" id="CHEBI:58173"/>
        <dbReference type="ChEBI" id="CHEBI:456216"/>
        <dbReference type="EC" id="6.3.2.2"/>
    </reaction>
</comment>
<dbReference type="GO" id="GO:0004357">
    <property type="term" value="F:glutamate-cysteine ligase activity"/>
    <property type="evidence" value="ECO:0007669"/>
    <property type="project" value="UniProtKB-UniRule"/>
</dbReference>
<dbReference type="GO" id="GO:0005524">
    <property type="term" value="F:ATP binding"/>
    <property type="evidence" value="ECO:0007669"/>
    <property type="project" value="UniProtKB-KW"/>
</dbReference>
<evidence type="ECO:0000256" key="4">
    <source>
        <dbReference type="ARBA" id="ARBA00022741"/>
    </source>
</evidence>
<evidence type="ECO:0000256" key="2">
    <source>
        <dbReference type="ARBA" id="ARBA00022598"/>
    </source>
</evidence>
<dbReference type="InterPro" id="IPR014746">
    <property type="entry name" value="Gln_synth/guanido_kin_cat_dom"/>
</dbReference>
<sequence>MAAKFDAMRNLFSEGVNSHMLLAGHWGLEREGQRITSSGDLALTDHPAVFGNKLTNPQITTDFAESQLELITPALPTIEDTYESLLAITREAEAGIETELLWPLSMPPRLPEEEQIPIARFDDSPEGRERSVYRQGLALRYGKKMQMISGVHYNYSFSEELLELLRTWLGQGETEREFRDNLYFGVARNFLRYRWLPIYLFGASPVIDISYQPVIRQELKLVEDCCPECRNLVDHYQRYATSLRVSRFGYSDAIQRQYPVSYNSLAEYVGDIRRLLSIHNREYARLGLVRDGQPIQLNANVLQKESEFYAAIRLKRAAGKGRSQLDALEDQGVQYLEVRTLDLNPYEKAGISLDQLYFLQVFLAFCLFEESKPMGRGELQNANQNHHLAALLGRRPRLMLHRSGFFPVALRVWASELFKKLAIVASLMDRGGDGKYRRVVEAEYRKVLDLSLLPAARILQEMAEYGESHAEFGLDLAGRHRNLDNIRKWG</sequence>
<dbReference type="Pfam" id="PF04262">
    <property type="entry name" value="Glu_cys_ligase"/>
    <property type="match status" value="1"/>
</dbReference>
<evidence type="ECO:0000256" key="3">
    <source>
        <dbReference type="ARBA" id="ARBA00022684"/>
    </source>
</evidence>
<dbReference type="InterPro" id="IPR006334">
    <property type="entry name" value="Glut_cys_ligase"/>
</dbReference>
<comment type="pathway">
    <text evidence="1 7 8">Sulfur metabolism; glutathione biosynthesis; glutathione from L-cysteine and L-glutamate: step 1/2.</text>
</comment>
<accession>A0A4R1R2W9</accession>
<proteinExistence type="inferred from homology"/>
<dbReference type="PANTHER" id="PTHR38761:SF1">
    <property type="entry name" value="GLUTAMATE--CYSTEINE LIGASE"/>
    <property type="match status" value="1"/>
</dbReference>
<evidence type="ECO:0000256" key="7">
    <source>
        <dbReference type="HAMAP-Rule" id="MF_00578"/>
    </source>
</evidence>
<comment type="similarity">
    <text evidence="7">Belongs to the glutamate--cysteine ligase type 1 family. Type 1 subfamily.</text>
</comment>
<evidence type="ECO:0000256" key="5">
    <source>
        <dbReference type="ARBA" id="ARBA00022840"/>
    </source>
</evidence>